<dbReference type="Proteomes" id="UP000694843">
    <property type="component" value="Unplaced"/>
</dbReference>
<dbReference type="PANTHER" id="PTHR31336:SF3">
    <property type="entry name" value="PROTEIN LIN-37 HOMOLOG"/>
    <property type="match status" value="1"/>
</dbReference>
<reference evidence="3" key="1">
    <citation type="submission" date="2025-08" db="UniProtKB">
        <authorList>
            <consortium name="RefSeq"/>
        </authorList>
    </citation>
    <scope>IDENTIFICATION</scope>
    <source>
        <tissue evidence="3">Whole organism</tissue>
    </source>
</reference>
<dbReference type="GO" id="GO:0017053">
    <property type="term" value="C:transcription repressor complex"/>
    <property type="evidence" value="ECO:0007669"/>
    <property type="project" value="InterPro"/>
</dbReference>
<dbReference type="AlphaFoldDB" id="A0A8B7PHY5"/>
<feature type="compositionally biased region" description="Polar residues" evidence="1">
    <location>
        <begin position="93"/>
        <end position="102"/>
    </location>
</feature>
<evidence type="ECO:0000256" key="1">
    <source>
        <dbReference type="SAM" id="MobiDB-lite"/>
    </source>
</evidence>
<name>A0A8B7PHY5_HYAAZ</name>
<dbReference type="CTD" id="37215"/>
<sequence length="263" mass="28665">MAIDQDSDSMRVKLEIDESAGDLDVAREKFDSALQDLFFKEEVSDSEAEDVQNAKQEPSADLSAESMETGLESAATQSSRPPRKRRRKDTEPDQLNSMAAGNNQQSSFVVRIFDRSIDLAQFAADAPLYPICRAWLLNEPNAERGTGLTDLNAGTPSPPEGADLPEVLSLPPPTPWGPEYADRLHPLIPAPLPAPPLVRRDTALGSPSASELLNHHLQHWKNVRQTWKKASAAADARYDESATILREIFSIHAGGEVSSSATA</sequence>
<accession>A0A8B7PHY5</accession>
<protein>
    <submittedName>
        <fullName evidence="3">Protein lin-37 homolog</fullName>
    </submittedName>
</protein>
<dbReference type="GO" id="GO:0031523">
    <property type="term" value="C:Myb complex"/>
    <property type="evidence" value="ECO:0007669"/>
    <property type="project" value="TreeGrafter"/>
</dbReference>
<dbReference type="PANTHER" id="PTHR31336">
    <property type="entry name" value="LIN37 HOMOLOG"/>
    <property type="match status" value="1"/>
</dbReference>
<dbReference type="OMA" id="SNVARWK"/>
<evidence type="ECO:0000313" key="2">
    <source>
        <dbReference type="Proteomes" id="UP000694843"/>
    </source>
</evidence>
<dbReference type="GeneID" id="108681267"/>
<feature type="region of interest" description="Disordered" evidence="1">
    <location>
        <begin position="43"/>
        <end position="102"/>
    </location>
</feature>
<gene>
    <name evidence="3" type="primary">LOC108681267</name>
</gene>
<dbReference type="RefSeq" id="XP_018025773.1">
    <property type="nucleotide sequence ID" value="XM_018170284.2"/>
</dbReference>
<dbReference type="Pfam" id="PF15306">
    <property type="entry name" value="LIN37"/>
    <property type="match status" value="1"/>
</dbReference>
<evidence type="ECO:0000313" key="3">
    <source>
        <dbReference type="RefSeq" id="XP_018025773.1"/>
    </source>
</evidence>
<dbReference type="OrthoDB" id="6287771at2759"/>
<dbReference type="KEGG" id="hazt:108681267"/>
<organism evidence="2 3">
    <name type="scientific">Hyalella azteca</name>
    <name type="common">Amphipod</name>
    <dbReference type="NCBI Taxonomy" id="294128"/>
    <lineage>
        <taxon>Eukaryota</taxon>
        <taxon>Metazoa</taxon>
        <taxon>Ecdysozoa</taxon>
        <taxon>Arthropoda</taxon>
        <taxon>Crustacea</taxon>
        <taxon>Multicrustacea</taxon>
        <taxon>Malacostraca</taxon>
        <taxon>Eumalacostraca</taxon>
        <taxon>Peracarida</taxon>
        <taxon>Amphipoda</taxon>
        <taxon>Senticaudata</taxon>
        <taxon>Talitrida</taxon>
        <taxon>Talitroidea</taxon>
        <taxon>Hyalellidae</taxon>
        <taxon>Hyalella</taxon>
    </lineage>
</organism>
<proteinExistence type="predicted"/>
<dbReference type="GO" id="GO:0000122">
    <property type="term" value="P:negative regulation of transcription by RNA polymerase II"/>
    <property type="evidence" value="ECO:0007669"/>
    <property type="project" value="TreeGrafter"/>
</dbReference>
<dbReference type="InterPro" id="IPR028226">
    <property type="entry name" value="LIN37"/>
</dbReference>
<keyword evidence="2" id="KW-1185">Reference proteome</keyword>